<dbReference type="SUPFAM" id="SSF46785">
    <property type="entry name" value="Winged helix' DNA-binding domain"/>
    <property type="match status" value="1"/>
</dbReference>
<sequence length="165" mass="18254">METSTLLQDAEFVRQTIEHLQRHFAKSIERKAEEQGITEPQMRVMTEVVARPGVSIKEISSDLAMTQSTVSGVVERLINKGILSKRSNSRDKRAVQVFPTEAVVQFLQQDRLEFVNEAVLAALDRLTPAEQALVIQGLHLLAAAADPEQRTVPTQPTVSPPNSEA</sequence>
<evidence type="ECO:0000256" key="4">
    <source>
        <dbReference type="SAM" id="MobiDB-lite"/>
    </source>
</evidence>
<evidence type="ECO:0000256" key="2">
    <source>
        <dbReference type="ARBA" id="ARBA00023125"/>
    </source>
</evidence>
<dbReference type="SMART" id="SM00347">
    <property type="entry name" value="HTH_MARR"/>
    <property type="match status" value="1"/>
</dbReference>
<proteinExistence type="predicted"/>
<dbReference type="InterPro" id="IPR036388">
    <property type="entry name" value="WH-like_DNA-bd_sf"/>
</dbReference>
<feature type="compositionally biased region" description="Polar residues" evidence="4">
    <location>
        <begin position="151"/>
        <end position="165"/>
    </location>
</feature>
<organism evidence="6">
    <name type="scientific">Acididesulfobacillus acetoxydans</name>
    <dbReference type="NCBI Taxonomy" id="1561005"/>
    <lineage>
        <taxon>Bacteria</taxon>
        <taxon>Bacillati</taxon>
        <taxon>Bacillota</taxon>
        <taxon>Clostridia</taxon>
        <taxon>Eubacteriales</taxon>
        <taxon>Peptococcaceae</taxon>
        <taxon>Acididesulfobacillus</taxon>
    </lineage>
</organism>
<name>A0A8S0WZX8_9FIRM</name>
<dbReference type="PROSITE" id="PS50995">
    <property type="entry name" value="HTH_MARR_2"/>
    <property type="match status" value="1"/>
</dbReference>
<dbReference type="AlphaFoldDB" id="A0A8S0WZX8"/>
<dbReference type="Proteomes" id="UP001071230">
    <property type="component" value="Unassembled WGS sequence"/>
</dbReference>
<dbReference type="KEGG" id="aacx:DEACI_2904"/>
<keyword evidence="1" id="KW-0805">Transcription regulation</keyword>
<evidence type="ECO:0000313" key="7">
    <source>
        <dbReference type="EMBL" id="CEJ07551.1"/>
    </source>
</evidence>
<gene>
    <name evidence="7" type="ORF">DEACI_2017</name>
    <name evidence="6" type="ORF">DEACI_2904</name>
</gene>
<keyword evidence="2" id="KW-0238">DNA-binding</keyword>
<dbReference type="Gene3D" id="1.10.10.10">
    <property type="entry name" value="Winged helix-like DNA-binding domain superfamily/Winged helix DNA-binding domain"/>
    <property type="match status" value="1"/>
</dbReference>
<accession>A0A8S0WZX8</accession>
<feature type="domain" description="HTH marR-type" evidence="5">
    <location>
        <begin position="10"/>
        <end position="143"/>
    </location>
</feature>
<dbReference type="PANTHER" id="PTHR42756">
    <property type="entry name" value="TRANSCRIPTIONAL REGULATOR, MARR"/>
    <property type="match status" value="1"/>
</dbReference>
<evidence type="ECO:0000313" key="6">
    <source>
        <dbReference type="EMBL" id="CAA7602231.1"/>
    </source>
</evidence>
<keyword evidence="8" id="KW-1185">Reference proteome</keyword>
<evidence type="ECO:0000256" key="1">
    <source>
        <dbReference type="ARBA" id="ARBA00023015"/>
    </source>
</evidence>
<dbReference type="Proteomes" id="UP000836597">
    <property type="component" value="Chromosome"/>
</dbReference>
<evidence type="ECO:0000256" key="3">
    <source>
        <dbReference type="ARBA" id="ARBA00023163"/>
    </source>
</evidence>
<evidence type="ECO:0000259" key="5">
    <source>
        <dbReference type="PROSITE" id="PS50995"/>
    </source>
</evidence>
<dbReference type="RefSeq" id="WP_240985634.1">
    <property type="nucleotide sequence ID" value="NZ_CDGJ01000058.1"/>
</dbReference>
<reference evidence="6" key="2">
    <citation type="submission" date="2020-01" db="EMBL/GenBank/DDBJ databases">
        <authorList>
            <person name="Hornung B."/>
        </authorList>
    </citation>
    <scope>NUCLEOTIDE SEQUENCE</scope>
    <source>
        <strain evidence="6">PacBioINE</strain>
    </source>
</reference>
<reference evidence="7" key="1">
    <citation type="submission" date="2014-11" db="EMBL/GenBank/DDBJ databases">
        <authorList>
            <person name="Hornung B.V."/>
        </authorList>
    </citation>
    <scope>NUCLEOTIDE SEQUENCE</scope>
    <source>
        <strain evidence="7">INE</strain>
    </source>
</reference>
<dbReference type="Pfam" id="PF01047">
    <property type="entry name" value="MarR"/>
    <property type="match status" value="1"/>
</dbReference>
<evidence type="ECO:0000313" key="8">
    <source>
        <dbReference type="Proteomes" id="UP001071230"/>
    </source>
</evidence>
<dbReference type="GO" id="GO:0003700">
    <property type="term" value="F:DNA-binding transcription factor activity"/>
    <property type="evidence" value="ECO:0007669"/>
    <property type="project" value="InterPro"/>
</dbReference>
<dbReference type="EMBL" id="LR746496">
    <property type="protein sequence ID" value="CAA7602231.1"/>
    <property type="molecule type" value="Genomic_DNA"/>
</dbReference>
<dbReference type="GO" id="GO:0003677">
    <property type="term" value="F:DNA binding"/>
    <property type="evidence" value="ECO:0007669"/>
    <property type="project" value="UniProtKB-KW"/>
</dbReference>
<dbReference type="InterPro" id="IPR000835">
    <property type="entry name" value="HTH_MarR-typ"/>
</dbReference>
<protein>
    <submittedName>
        <fullName evidence="7">Helix_turn_helix multiple antibiotic resistance protein</fullName>
    </submittedName>
    <submittedName>
        <fullName evidence="6">MarR-type HTH domain protein</fullName>
    </submittedName>
</protein>
<dbReference type="InterPro" id="IPR036390">
    <property type="entry name" value="WH_DNA-bd_sf"/>
</dbReference>
<dbReference type="PANTHER" id="PTHR42756:SF1">
    <property type="entry name" value="TRANSCRIPTIONAL REPRESSOR OF EMRAB OPERON"/>
    <property type="match status" value="1"/>
</dbReference>
<keyword evidence="3" id="KW-0804">Transcription</keyword>
<dbReference type="EMBL" id="CDGJ01000058">
    <property type="protein sequence ID" value="CEJ07551.1"/>
    <property type="molecule type" value="Genomic_DNA"/>
</dbReference>
<feature type="region of interest" description="Disordered" evidence="4">
    <location>
        <begin position="146"/>
        <end position="165"/>
    </location>
</feature>